<feature type="domain" description="TPM" evidence="2">
    <location>
        <begin position="117"/>
        <end position="188"/>
    </location>
</feature>
<dbReference type="PANTHER" id="PTHR30373:SF8">
    <property type="entry name" value="BLL7265 PROTEIN"/>
    <property type="match status" value="1"/>
</dbReference>
<dbReference type="Proteomes" id="UP000619838">
    <property type="component" value="Unassembled WGS sequence"/>
</dbReference>
<protein>
    <recommendedName>
        <fullName evidence="2">TPM domain-containing protein</fullName>
    </recommendedName>
</protein>
<feature type="transmembrane region" description="Helical" evidence="1">
    <location>
        <begin position="45"/>
        <end position="65"/>
    </location>
</feature>
<dbReference type="InterPro" id="IPR007621">
    <property type="entry name" value="TPM_dom"/>
</dbReference>
<organism evidence="3 4">
    <name type="scientific">Prosthecochloris ethylica</name>
    <dbReference type="NCBI Taxonomy" id="2743976"/>
    <lineage>
        <taxon>Bacteria</taxon>
        <taxon>Pseudomonadati</taxon>
        <taxon>Chlorobiota</taxon>
        <taxon>Chlorobiia</taxon>
        <taxon>Chlorobiales</taxon>
        <taxon>Chlorobiaceae</taxon>
        <taxon>Prosthecochloris</taxon>
    </lineage>
</organism>
<evidence type="ECO:0000256" key="1">
    <source>
        <dbReference type="SAM" id="Phobius"/>
    </source>
</evidence>
<feature type="transmembrane region" description="Helical" evidence="1">
    <location>
        <begin position="71"/>
        <end position="89"/>
    </location>
</feature>
<evidence type="ECO:0000313" key="3">
    <source>
        <dbReference type="EMBL" id="MBF0637705.1"/>
    </source>
</evidence>
<gene>
    <name evidence="3" type="ORF">INT08_11085</name>
</gene>
<dbReference type="PANTHER" id="PTHR30373">
    <property type="entry name" value="UPF0603 PROTEIN YGCG"/>
    <property type="match status" value="1"/>
</dbReference>
<evidence type="ECO:0000313" key="4">
    <source>
        <dbReference type="Proteomes" id="UP000619838"/>
    </source>
</evidence>
<keyword evidence="1" id="KW-1133">Transmembrane helix</keyword>
<dbReference type="Gene3D" id="3.10.310.50">
    <property type="match status" value="1"/>
</dbReference>
<keyword evidence="1" id="KW-0812">Transmembrane</keyword>
<dbReference type="EMBL" id="JADGII010000045">
    <property type="protein sequence ID" value="MBF0637705.1"/>
    <property type="molecule type" value="Genomic_DNA"/>
</dbReference>
<evidence type="ECO:0000259" key="2">
    <source>
        <dbReference type="Pfam" id="PF04536"/>
    </source>
</evidence>
<dbReference type="Pfam" id="PF04536">
    <property type="entry name" value="TPM_phosphatase"/>
    <property type="match status" value="1"/>
</dbReference>
<dbReference type="RefSeq" id="WP_114608943.1">
    <property type="nucleotide sequence ID" value="NZ_JABVZQ010000002.1"/>
</dbReference>
<comment type="caution">
    <text evidence="3">The sequence shown here is derived from an EMBL/GenBank/DDBJ whole genome shotgun (WGS) entry which is preliminary data.</text>
</comment>
<keyword evidence="1" id="KW-0472">Membrane</keyword>
<name>A0ABR9XVF1_9CHLB</name>
<reference evidence="3 4" key="1">
    <citation type="journal article" date="2020" name="Microorganisms">
        <title>Simultaneous Genome Sequencing of Prosthecochloris ethylica and Desulfuromonas acetoxidans within a Syntrophic Mixture Reveals Unique Pili and Protein Interactions.</title>
        <authorList>
            <person name="Kyndt J.A."/>
            <person name="Van Beeumen J.J."/>
            <person name="Meyer T.E."/>
        </authorList>
    </citation>
    <scope>NUCLEOTIDE SEQUENCE [LARGE SCALE GENOMIC DNA]</scope>
    <source>
        <strain evidence="3 4">N3</strain>
    </source>
</reference>
<proteinExistence type="predicted"/>
<keyword evidence="4" id="KW-1185">Reference proteome</keyword>
<sequence length="212" mass="24279">MSDLVEKFFTPDDRKRIEEAVRDAEEQTAGEIVVMAVSSSHHYPAANLVGGMSTGYLLALAAALFSGRDHMWDFTLFFVLFFILCNELIRRSWTLKRLFVRRSDMAEEVEEGALKSFYSKAVFDTVDHTGILIYISLFEHRVRIVADKGISAVVEQREWDDIVQHIVRGIREKRQAPAVVEAVRRCGAVLQRHVPARPGDRNELDDRMITRQ</sequence>
<accession>A0ABR9XVF1</accession>